<dbReference type="SUPFAM" id="SSF82704">
    <property type="entry name" value="AlbA-like"/>
    <property type="match status" value="1"/>
</dbReference>
<keyword evidence="3" id="KW-1185">Reference proteome</keyword>
<evidence type="ECO:0000313" key="3">
    <source>
        <dbReference type="Proteomes" id="UP000027093"/>
    </source>
</evidence>
<accession>A0A060HMZ4</accession>
<name>A0A060HMZ4_9ARCH</name>
<organism evidence="2 3">
    <name type="scientific">Nitrososphaera viennensis EN76</name>
    <dbReference type="NCBI Taxonomy" id="926571"/>
    <lineage>
        <taxon>Archaea</taxon>
        <taxon>Nitrososphaerota</taxon>
        <taxon>Nitrososphaeria</taxon>
        <taxon>Nitrososphaerales</taxon>
        <taxon>Nitrososphaeraceae</taxon>
        <taxon>Nitrososphaera</taxon>
    </lineage>
</organism>
<proteinExistence type="predicted"/>
<dbReference type="GeneID" id="74947833"/>
<dbReference type="OrthoDB" id="12138at2157"/>
<dbReference type="KEGG" id="nvn:NVIE_025970"/>
<dbReference type="RefSeq" id="WP_075055537.1">
    <property type="nucleotide sequence ID" value="NZ_CP007536.1"/>
</dbReference>
<gene>
    <name evidence="2" type="ORF">NVIE_025970</name>
</gene>
<protein>
    <submittedName>
        <fullName evidence="2">Putative DNA/RNA-binding protein Alba</fullName>
    </submittedName>
</protein>
<dbReference type="STRING" id="926571.NVIE_025970"/>
<dbReference type="AlphaFoldDB" id="A0A060HMZ4"/>
<evidence type="ECO:0000313" key="2">
    <source>
        <dbReference type="EMBL" id="AIC16868.1"/>
    </source>
</evidence>
<dbReference type="Proteomes" id="UP000027093">
    <property type="component" value="Chromosome"/>
</dbReference>
<feature type="region of interest" description="Disordered" evidence="1">
    <location>
        <begin position="1"/>
        <end position="25"/>
    </location>
</feature>
<dbReference type="HOGENOM" id="CLU_1567060_0_0_2"/>
<reference evidence="2 3" key="1">
    <citation type="journal article" date="2014" name="Int. J. Syst. Evol. Microbiol.">
        <title>Nitrososphaera viennensis gen. nov., sp. nov., an aerobic and mesophilic, ammonia-oxidizing archaeon from soil and a member of the archaeal phylum Thaumarchaeota.</title>
        <authorList>
            <person name="Stieglmeier M."/>
            <person name="Klingl A."/>
            <person name="Alves R.J."/>
            <person name="Rittmann S.K."/>
            <person name="Melcher M."/>
            <person name="Leisch N."/>
            <person name="Schleper C."/>
        </authorList>
    </citation>
    <scope>NUCLEOTIDE SEQUENCE [LARGE SCALE GENOMIC DNA]</scope>
    <source>
        <strain evidence="2">EN76</strain>
    </source>
</reference>
<feature type="compositionally biased region" description="Basic residues" evidence="1">
    <location>
        <begin position="146"/>
        <end position="163"/>
    </location>
</feature>
<feature type="region of interest" description="Disordered" evidence="1">
    <location>
        <begin position="123"/>
        <end position="175"/>
    </location>
</feature>
<dbReference type="Gene3D" id="3.30.110.20">
    <property type="entry name" value="Alba-like domain"/>
    <property type="match status" value="1"/>
</dbReference>
<evidence type="ECO:0000256" key="1">
    <source>
        <dbReference type="SAM" id="MobiDB-lite"/>
    </source>
</evidence>
<sequence length="175" mass="18727">MMTSVVQESTTTTSPLQTTTTTAQARTSDIPPHVLIVGKKNALDYIAPALFRIGTFGELVVRAKGSMSIVTAVNVAEMVKKDVSGLETRSISIGTEEIVIEGMPRRVSYIEIHLAKPAPKVAAETPVEAPAQPQEDKLAQTASTAKKIRARAKKSTTAAKKRTTATVRKQQKADA</sequence>
<dbReference type="GO" id="GO:0003676">
    <property type="term" value="F:nucleic acid binding"/>
    <property type="evidence" value="ECO:0007669"/>
    <property type="project" value="InterPro"/>
</dbReference>
<dbReference type="InterPro" id="IPR036882">
    <property type="entry name" value="Alba-like_dom_sf"/>
</dbReference>
<dbReference type="EMBL" id="CP007536">
    <property type="protein sequence ID" value="AIC16868.1"/>
    <property type="molecule type" value="Genomic_DNA"/>
</dbReference>